<sequence>MLCHFSASDSPFSIAITSLCKSRAAAWDTASQHRPDVSKIPPKKTIAGYARQKALGLKNAQQQHYAMPRCAALFIQTKEVKEEEEEEEGEEMRDGNW</sequence>
<keyword evidence="2" id="KW-1185">Reference proteome</keyword>
<dbReference type="InParanoid" id="A0A482WGM1"/>
<name>A0A482WGM1_LAOST</name>
<evidence type="ECO:0000313" key="2">
    <source>
        <dbReference type="Proteomes" id="UP000291343"/>
    </source>
</evidence>
<proteinExistence type="predicted"/>
<dbReference type="EMBL" id="QKKF02036870">
    <property type="protein sequence ID" value="RZF32500.1"/>
    <property type="molecule type" value="Genomic_DNA"/>
</dbReference>
<dbReference type="Proteomes" id="UP000291343">
    <property type="component" value="Unassembled WGS sequence"/>
</dbReference>
<organism evidence="1 2">
    <name type="scientific">Laodelphax striatellus</name>
    <name type="common">Small brown planthopper</name>
    <name type="synonym">Delphax striatella</name>
    <dbReference type="NCBI Taxonomy" id="195883"/>
    <lineage>
        <taxon>Eukaryota</taxon>
        <taxon>Metazoa</taxon>
        <taxon>Ecdysozoa</taxon>
        <taxon>Arthropoda</taxon>
        <taxon>Hexapoda</taxon>
        <taxon>Insecta</taxon>
        <taxon>Pterygota</taxon>
        <taxon>Neoptera</taxon>
        <taxon>Paraneoptera</taxon>
        <taxon>Hemiptera</taxon>
        <taxon>Auchenorrhyncha</taxon>
        <taxon>Fulgoroidea</taxon>
        <taxon>Delphacidae</taxon>
        <taxon>Criomorphinae</taxon>
        <taxon>Laodelphax</taxon>
    </lineage>
</organism>
<evidence type="ECO:0000313" key="1">
    <source>
        <dbReference type="EMBL" id="RZF32500.1"/>
    </source>
</evidence>
<reference evidence="1 2" key="1">
    <citation type="journal article" date="2017" name="Gigascience">
        <title>Genome sequence of the small brown planthopper, Laodelphax striatellus.</title>
        <authorList>
            <person name="Zhu J."/>
            <person name="Jiang F."/>
            <person name="Wang X."/>
            <person name="Yang P."/>
            <person name="Bao Y."/>
            <person name="Zhao W."/>
            <person name="Wang W."/>
            <person name="Lu H."/>
            <person name="Wang Q."/>
            <person name="Cui N."/>
            <person name="Li J."/>
            <person name="Chen X."/>
            <person name="Luo L."/>
            <person name="Yu J."/>
            <person name="Kang L."/>
            <person name="Cui F."/>
        </authorList>
    </citation>
    <scope>NUCLEOTIDE SEQUENCE [LARGE SCALE GENOMIC DNA]</scope>
    <source>
        <strain evidence="1">Lst14</strain>
    </source>
</reference>
<protein>
    <submittedName>
        <fullName evidence="1">Uncharacterized protein</fullName>
    </submittedName>
</protein>
<gene>
    <name evidence="1" type="ORF">LSTR_LSTR013181</name>
</gene>
<comment type="caution">
    <text evidence="1">The sequence shown here is derived from an EMBL/GenBank/DDBJ whole genome shotgun (WGS) entry which is preliminary data.</text>
</comment>
<dbReference type="AlphaFoldDB" id="A0A482WGM1"/>
<accession>A0A482WGM1</accession>